<name>A0AAD8R1S4_LOLMU</name>
<evidence type="ECO:0000256" key="3">
    <source>
        <dbReference type="SAM" id="MobiDB-lite"/>
    </source>
</evidence>
<sequence length="472" mass="52225">MAQKTTSTHRSAFVQATHRFDILGYSTLKSLGVRTTVRSGSFDAGGLPWTLVCCFDEIPKPGGIVQLASISLELSKSETRVQSARAKTFGAWQRDAVAWELGIPAAFRDQEARYVDVDADRLTIHCTVDVLKDSAVVAVSDCFVSVPPPPSIALDFHRLLRGRCLPDVTFIVDDDDTEIHAHKLVLATRSSVFHGDMKERSTRRIKIDDMGASTLRAMLDFIYTDEQPRSMMKEEGAVAMAHDLLVAADLYDLERLRLMCEKILCENMDAGNVMTTLMQAHGRPSCRQLEASCIEFMASNPDVYEAVEATLEYKELEKDCAPFINELTKKVARRAVARNSHSSSSSTSSSSPHKSKSTYNPYALFRGTHEFIIRNLKAARQTSHVDEEDIRSGTFQVGGYEWAIDVGPWQEGKDGKEYIGIALVLLSAPVASVKASACFRIDDPKGKLPAFSHGFGNMCVYTKAEQFYGKLA</sequence>
<dbReference type="InterPro" id="IPR008974">
    <property type="entry name" value="TRAF-like"/>
</dbReference>
<reference evidence="5" key="1">
    <citation type="submission" date="2023-07" db="EMBL/GenBank/DDBJ databases">
        <title>A chromosome-level genome assembly of Lolium multiflorum.</title>
        <authorList>
            <person name="Chen Y."/>
            <person name="Copetti D."/>
            <person name="Kolliker R."/>
            <person name="Studer B."/>
        </authorList>
    </citation>
    <scope>NUCLEOTIDE SEQUENCE</scope>
    <source>
        <strain evidence="5">02402/16</strain>
        <tissue evidence="5">Leaf</tissue>
    </source>
</reference>
<comment type="similarity">
    <text evidence="2">Belongs to the Tdpoz family.</text>
</comment>
<feature type="domain" description="BTB" evidence="4">
    <location>
        <begin position="166"/>
        <end position="231"/>
    </location>
</feature>
<proteinExistence type="inferred from homology"/>
<dbReference type="SUPFAM" id="SSF54695">
    <property type="entry name" value="POZ domain"/>
    <property type="match status" value="1"/>
</dbReference>
<evidence type="ECO:0000256" key="1">
    <source>
        <dbReference type="ARBA" id="ARBA00004906"/>
    </source>
</evidence>
<dbReference type="EMBL" id="JAUUTY010000007">
    <property type="protein sequence ID" value="KAK1612221.1"/>
    <property type="molecule type" value="Genomic_DNA"/>
</dbReference>
<dbReference type="Pfam" id="PF24570">
    <property type="entry name" value="BACK_BPM_SPOP"/>
    <property type="match status" value="1"/>
</dbReference>
<dbReference type="PANTHER" id="PTHR26379">
    <property type="entry name" value="BTB/POZ AND MATH DOMAIN-CONTAINING PROTEIN 1"/>
    <property type="match status" value="1"/>
</dbReference>
<organism evidence="5 6">
    <name type="scientific">Lolium multiflorum</name>
    <name type="common">Italian ryegrass</name>
    <name type="synonym">Lolium perenne subsp. multiflorum</name>
    <dbReference type="NCBI Taxonomy" id="4521"/>
    <lineage>
        <taxon>Eukaryota</taxon>
        <taxon>Viridiplantae</taxon>
        <taxon>Streptophyta</taxon>
        <taxon>Embryophyta</taxon>
        <taxon>Tracheophyta</taxon>
        <taxon>Spermatophyta</taxon>
        <taxon>Magnoliopsida</taxon>
        <taxon>Liliopsida</taxon>
        <taxon>Poales</taxon>
        <taxon>Poaceae</taxon>
        <taxon>BOP clade</taxon>
        <taxon>Pooideae</taxon>
        <taxon>Poodae</taxon>
        <taxon>Poeae</taxon>
        <taxon>Poeae Chloroplast Group 2 (Poeae type)</taxon>
        <taxon>Loliodinae</taxon>
        <taxon>Loliinae</taxon>
        <taxon>Lolium</taxon>
    </lineage>
</organism>
<dbReference type="PANTHER" id="PTHR26379:SF494">
    <property type="entry name" value="BTB DOMAIN-CONTAINING PROTEIN"/>
    <property type="match status" value="1"/>
</dbReference>
<dbReference type="Gene3D" id="3.30.710.10">
    <property type="entry name" value="Potassium Channel Kv1.1, Chain A"/>
    <property type="match status" value="1"/>
</dbReference>
<gene>
    <name evidence="5" type="ORF">QYE76_035894</name>
</gene>
<dbReference type="Gene3D" id="2.60.210.10">
    <property type="entry name" value="Apoptosis, Tumor Necrosis Factor Receptor Associated Protein 2, Chain A"/>
    <property type="match status" value="1"/>
</dbReference>
<feature type="region of interest" description="Disordered" evidence="3">
    <location>
        <begin position="335"/>
        <end position="357"/>
    </location>
</feature>
<evidence type="ECO:0000313" key="6">
    <source>
        <dbReference type="Proteomes" id="UP001231189"/>
    </source>
</evidence>
<dbReference type="InterPro" id="IPR011333">
    <property type="entry name" value="SKP1/BTB/POZ_sf"/>
</dbReference>
<dbReference type="SUPFAM" id="SSF49599">
    <property type="entry name" value="TRAF domain-like"/>
    <property type="match status" value="2"/>
</dbReference>
<dbReference type="InterPro" id="IPR000210">
    <property type="entry name" value="BTB/POZ_dom"/>
</dbReference>
<dbReference type="GO" id="GO:0016567">
    <property type="term" value="P:protein ubiquitination"/>
    <property type="evidence" value="ECO:0007669"/>
    <property type="project" value="InterPro"/>
</dbReference>
<accession>A0AAD8R1S4</accession>
<dbReference type="InterPro" id="IPR002083">
    <property type="entry name" value="MATH/TRAF_dom"/>
</dbReference>
<dbReference type="PROSITE" id="PS50097">
    <property type="entry name" value="BTB"/>
    <property type="match status" value="1"/>
</dbReference>
<dbReference type="Pfam" id="PF00651">
    <property type="entry name" value="BTB"/>
    <property type="match status" value="1"/>
</dbReference>
<protein>
    <recommendedName>
        <fullName evidence="4">BTB domain-containing protein</fullName>
    </recommendedName>
</protein>
<keyword evidence="6" id="KW-1185">Reference proteome</keyword>
<dbReference type="Proteomes" id="UP001231189">
    <property type="component" value="Unassembled WGS sequence"/>
</dbReference>
<dbReference type="InterPro" id="IPR045005">
    <property type="entry name" value="BPM1-6"/>
</dbReference>
<dbReference type="CDD" id="cd00121">
    <property type="entry name" value="MATH"/>
    <property type="match status" value="1"/>
</dbReference>
<dbReference type="Gene3D" id="1.25.40.420">
    <property type="match status" value="1"/>
</dbReference>
<comment type="caution">
    <text evidence="5">The sequence shown here is derived from an EMBL/GenBank/DDBJ whole genome shotgun (WGS) entry which is preliminary data.</text>
</comment>
<dbReference type="InterPro" id="IPR056423">
    <property type="entry name" value="BACK_BPM_SPOP"/>
</dbReference>
<evidence type="ECO:0000259" key="4">
    <source>
        <dbReference type="PROSITE" id="PS50097"/>
    </source>
</evidence>
<feature type="compositionally biased region" description="Low complexity" evidence="3">
    <location>
        <begin position="340"/>
        <end position="352"/>
    </location>
</feature>
<evidence type="ECO:0000313" key="5">
    <source>
        <dbReference type="EMBL" id="KAK1612221.1"/>
    </source>
</evidence>
<dbReference type="AlphaFoldDB" id="A0AAD8R1S4"/>
<dbReference type="Pfam" id="PF22486">
    <property type="entry name" value="MATH_2"/>
    <property type="match status" value="1"/>
</dbReference>
<evidence type="ECO:0000256" key="2">
    <source>
        <dbReference type="ARBA" id="ARBA00010846"/>
    </source>
</evidence>
<comment type="pathway">
    <text evidence="1">Protein modification; protein ubiquitination.</text>
</comment>
<dbReference type="SMART" id="SM00225">
    <property type="entry name" value="BTB"/>
    <property type="match status" value="1"/>
</dbReference>